<feature type="region of interest" description="Disordered" evidence="1">
    <location>
        <begin position="188"/>
        <end position="208"/>
    </location>
</feature>
<keyword evidence="4" id="KW-0378">Hydrolase</keyword>
<gene>
    <name evidence="4" type="ORF">SAMN05421676_103157</name>
</gene>
<keyword evidence="4" id="KW-0645">Protease</keyword>
<protein>
    <submittedName>
        <fullName evidence="4">D-alanyl-D-alanine carboxypeptidase</fullName>
    </submittedName>
</protein>
<evidence type="ECO:0000313" key="4">
    <source>
        <dbReference type="EMBL" id="SET18400.1"/>
    </source>
</evidence>
<dbReference type="PANTHER" id="PTHR34385">
    <property type="entry name" value="D-ALANYL-D-ALANINE CARBOXYPEPTIDASE"/>
    <property type="match status" value="1"/>
</dbReference>
<keyword evidence="2" id="KW-0812">Transmembrane</keyword>
<dbReference type="STRING" id="237682.SAMN05421676_103157"/>
<organism evidence="4 5">
    <name type="scientific">Salinibacillus kushneri</name>
    <dbReference type="NCBI Taxonomy" id="237682"/>
    <lineage>
        <taxon>Bacteria</taxon>
        <taxon>Bacillati</taxon>
        <taxon>Bacillota</taxon>
        <taxon>Bacilli</taxon>
        <taxon>Bacillales</taxon>
        <taxon>Bacillaceae</taxon>
        <taxon>Salinibacillus</taxon>
    </lineage>
</organism>
<dbReference type="GO" id="GO:0006508">
    <property type="term" value="P:proteolysis"/>
    <property type="evidence" value="ECO:0007669"/>
    <property type="project" value="InterPro"/>
</dbReference>
<dbReference type="CDD" id="cd14852">
    <property type="entry name" value="LD-carboxypeptidase"/>
    <property type="match status" value="1"/>
</dbReference>
<evidence type="ECO:0000256" key="2">
    <source>
        <dbReference type="SAM" id="Phobius"/>
    </source>
</evidence>
<dbReference type="InterPro" id="IPR009045">
    <property type="entry name" value="Zn_M74/Hedgehog-like"/>
</dbReference>
<reference evidence="5" key="1">
    <citation type="submission" date="2016-10" db="EMBL/GenBank/DDBJ databases">
        <authorList>
            <person name="Varghese N."/>
            <person name="Submissions S."/>
        </authorList>
    </citation>
    <scope>NUCLEOTIDE SEQUENCE [LARGE SCALE GENOMIC DNA]</scope>
    <source>
        <strain evidence="5">CGMCC 1.3566</strain>
    </source>
</reference>
<dbReference type="EMBL" id="FOHJ01000003">
    <property type="protein sequence ID" value="SET18400.1"/>
    <property type="molecule type" value="Genomic_DNA"/>
</dbReference>
<keyword evidence="4" id="KW-0121">Carboxypeptidase</keyword>
<dbReference type="Pfam" id="PF02557">
    <property type="entry name" value="VanY"/>
    <property type="match status" value="1"/>
</dbReference>
<evidence type="ECO:0000259" key="3">
    <source>
        <dbReference type="Pfam" id="PF02557"/>
    </source>
</evidence>
<dbReference type="InterPro" id="IPR052179">
    <property type="entry name" value="DD-CPase-like"/>
</dbReference>
<feature type="transmembrane region" description="Helical" evidence="2">
    <location>
        <begin position="6"/>
        <end position="24"/>
    </location>
</feature>
<evidence type="ECO:0000313" key="5">
    <source>
        <dbReference type="Proteomes" id="UP000199095"/>
    </source>
</evidence>
<evidence type="ECO:0000256" key="1">
    <source>
        <dbReference type="SAM" id="MobiDB-lite"/>
    </source>
</evidence>
<feature type="compositionally biased region" description="Polar residues" evidence="1">
    <location>
        <begin position="320"/>
        <end position="334"/>
    </location>
</feature>
<dbReference type="SUPFAM" id="SSF55166">
    <property type="entry name" value="Hedgehog/DD-peptidase"/>
    <property type="match status" value="1"/>
</dbReference>
<keyword evidence="2" id="KW-0472">Membrane</keyword>
<name>A0A1I0CFQ9_9BACI</name>
<feature type="region of interest" description="Disordered" evidence="1">
    <location>
        <begin position="30"/>
        <end position="54"/>
    </location>
</feature>
<dbReference type="GO" id="GO:0004180">
    <property type="term" value="F:carboxypeptidase activity"/>
    <property type="evidence" value="ECO:0007669"/>
    <property type="project" value="UniProtKB-KW"/>
</dbReference>
<accession>A0A1I0CFQ9</accession>
<dbReference type="Gene3D" id="3.30.1380.10">
    <property type="match status" value="1"/>
</dbReference>
<feature type="domain" description="D-alanyl-D-alanine carboxypeptidase-like core" evidence="3">
    <location>
        <begin position="255"/>
        <end position="332"/>
    </location>
</feature>
<sequence length="334" mass="39281">MLYLNLQALVFIPFFIIFIFIVGCTQDQEQSPTENEQEEQSADDKQEDQSDSEEIDKTLEKQEAEQFIQSFREQLIQETDQNLRVKNFNHKEELINNLSKLADPELAKQYVDVFYKEENNHLYLIPKNGPVLLNKNIPYKLAKNEQGLYYVSQENENEMMGKYSLYILFNRTENRWMIKDIKLDVEEQHDDDDLSDQEKKKQEPTEEVVYSNQQIEQQGTMLLVNKTHTLPQDYVPEDLVIPDVLFSFEKQLPKKQMKKEAAQALEDMFHQAKAEDINLYAVSGYRSYKRQDQIFQYNVNQHGEEYANQFSAKPGESEHQTGLTMDITSRSVSD</sequence>
<feature type="region of interest" description="Disordered" evidence="1">
    <location>
        <begin position="311"/>
        <end position="334"/>
    </location>
</feature>
<dbReference type="PANTHER" id="PTHR34385:SF1">
    <property type="entry name" value="PEPTIDOGLYCAN L-ALANYL-D-GLUTAMATE ENDOPEPTIDASE CWLK"/>
    <property type="match status" value="1"/>
</dbReference>
<dbReference type="Proteomes" id="UP000199095">
    <property type="component" value="Unassembled WGS sequence"/>
</dbReference>
<keyword evidence="5" id="KW-1185">Reference proteome</keyword>
<dbReference type="InterPro" id="IPR058193">
    <property type="entry name" value="VanY/YodJ_core_dom"/>
</dbReference>
<proteinExistence type="predicted"/>
<dbReference type="AlphaFoldDB" id="A0A1I0CFQ9"/>
<dbReference type="InterPro" id="IPR003709">
    <property type="entry name" value="VanY-like_core_dom"/>
</dbReference>
<keyword evidence="2" id="KW-1133">Transmembrane helix</keyword>